<evidence type="ECO:0000256" key="1">
    <source>
        <dbReference type="SAM" id="SignalP"/>
    </source>
</evidence>
<reference evidence="3" key="1">
    <citation type="submission" date="2022-07" db="EMBL/GenBank/DDBJ databases">
        <title>Fungi with potential for degradation of polypropylene.</title>
        <authorList>
            <person name="Gostincar C."/>
        </authorList>
    </citation>
    <scope>NUCLEOTIDE SEQUENCE</scope>
    <source>
        <strain evidence="3">EXF-13308</strain>
    </source>
</reference>
<dbReference type="EMBL" id="JANBVO010000047">
    <property type="protein sequence ID" value="KAJ9133853.1"/>
    <property type="molecule type" value="Genomic_DNA"/>
</dbReference>
<keyword evidence="1" id="KW-0732">Signal</keyword>
<feature type="signal peptide" evidence="1">
    <location>
        <begin position="1"/>
        <end position="22"/>
    </location>
</feature>
<keyword evidence="4" id="KW-1185">Reference proteome</keyword>
<evidence type="ECO:0000259" key="2">
    <source>
        <dbReference type="Pfam" id="PF13810"/>
    </source>
</evidence>
<protein>
    <recommendedName>
        <fullName evidence="2">DUF4185 domain-containing protein</fullName>
    </recommendedName>
</protein>
<dbReference type="InterPro" id="IPR025442">
    <property type="entry name" value="DUF4185"/>
</dbReference>
<comment type="caution">
    <text evidence="3">The sequence shown here is derived from an EMBL/GenBank/DDBJ whole genome shotgun (WGS) entry which is preliminary data.</text>
</comment>
<accession>A0AA38VE69</accession>
<dbReference type="Proteomes" id="UP001174694">
    <property type="component" value="Unassembled WGS sequence"/>
</dbReference>
<organism evidence="3 4">
    <name type="scientific">Pleurostoma richardsiae</name>
    <dbReference type="NCBI Taxonomy" id="41990"/>
    <lineage>
        <taxon>Eukaryota</taxon>
        <taxon>Fungi</taxon>
        <taxon>Dikarya</taxon>
        <taxon>Ascomycota</taxon>
        <taxon>Pezizomycotina</taxon>
        <taxon>Sordariomycetes</taxon>
        <taxon>Sordariomycetidae</taxon>
        <taxon>Calosphaeriales</taxon>
        <taxon>Pleurostomataceae</taxon>
        <taxon>Pleurostoma</taxon>
    </lineage>
</organism>
<evidence type="ECO:0000313" key="4">
    <source>
        <dbReference type="Proteomes" id="UP001174694"/>
    </source>
</evidence>
<dbReference type="AlphaFoldDB" id="A0AA38VE69"/>
<name>A0AA38VE69_9PEZI</name>
<dbReference type="Pfam" id="PF13810">
    <property type="entry name" value="DUF4185"/>
    <property type="match status" value="1"/>
</dbReference>
<sequence>MLRILSPRAVSFFLLMLGTSTASPLVKRTPDFSVEFLGNVTSTNTEDIRDLGFAGCVGRTCLGSYGDTLVCGDGSAEDRYYQTQPCVLLHANSAAYATDIPLSITDFNLDADGNAQMFCGYLPGEIAPGETEAQYGMGITNVIAIPGSDTQGVLYFLKNHRPDTVHDDIVGAGIAIVDVSGPYPTCQRTSEYWWDSHQEPNWGDHTSVLAPDGYVYVFGGANTTLFYDGIYVARVPHASQQDMSQYEYWNGSAYTPNRVYSPSEQEAVLYTGSTGQGQITWNSYLQQYLYLYTSYAYIVGKTAPNPEGPWSDQFTLFDVQGGYPFVYSPTQQTQYDASGRTVVVGYTAYPNILQAIKISFE</sequence>
<feature type="chain" id="PRO_5041386228" description="DUF4185 domain-containing protein" evidence="1">
    <location>
        <begin position="23"/>
        <end position="361"/>
    </location>
</feature>
<proteinExistence type="predicted"/>
<gene>
    <name evidence="3" type="ORF">NKR23_g10465</name>
</gene>
<feature type="domain" description="DUF4185" evidence="2">
    <location>
        <begin position="193"/>
        <end position="329"/>
    </location>
</feature>
<evidence type="ECO:0000313" key="3">
    <source>
        <dbReference type="EMBL" id="KAJ9133853.1"/>
    </source>
</evidence>